<feature type="short sequence motif" description="DGA/G" evidence="4">
    <location>
        <begin position="151"/>
        <end position="153"/>
    </location>
</feature>
<gene>
    <name evidence="6" type="ORF">CLV45_2077</name>
</gene>
<evidence type="ECO:0000256" key="2">
    <source>
        <dbReference type="ARBA" id="ARBA00022963"/>
    </source>
</evidence>
<feature type="short sequence motif" description="GXSXG" evidence="4">
    <location>
        <begin position="37"/>
        <end position="41"/>
    </location>
</feature>
<comment type="caution">
    <text evidence="4">Lacks conserved residue(s) required for the propagation of feature annotation.</text>
</comment>
<dbReference type="InterPro" id="IPR050301">
    <property type="entry name" value="NTE"/>
</dbReference>
<dbReference type="PROSITE" id="PS51635">
    <property type="entry name" value="PNPLA"/>
    <property type="match status" value="1"/>
</dbReference>
<dbReference type="GO" id="GO:0016042">
    <property type="term" value="P:lipid catabolic process"/>
    <property type="evidence" value="ECO:0007669"/>
    <property type="project" value="UniProtKB-UniRule"/>
</dbReference>
<keyword evidence="3 4" id="KW-0443">Lipid metabolism</keyword>
<name>A0A2M9BRT4_9BACT</name>
<dbReference type="InterPro" id="IPR002641">
    <property type="entry name" value="PNPLA_dom"/>
</dbReference>
<sequence length="262" mass="28369">MRKLGLALSGGAARGIAHLGVLQALDDLELPVGHIAGVSSGAIAGAFYAAGFPPRQIYQLLTDTRFVRLLRPSFRLGLVRLDLVEKLYQHYLGPAPTFADLKIPLTLVATDLAAGQTAYFQDGPLLPPLLGAAAVPIICRPVEWQGQVLVDGGVMNNLPVEPLLLQRNLVVVGVHCNPMSPEAPLTTLREVGERTAYLAISMNVQPRLAQCDLVLEPPDLHRYRVTDLRRASEIFNIGYAYTMAQADALRRHLAADLAEGQD</sequence>
<dbReference type="SUPFAM" id="SSF52151">
    <property type="entry name" value="FabD/lysophospholipase-like"/>
    <property type="match status" value="1"/>
</dbReference>
<dbReference type="Proteomes" id="UP000228535">
    <property type="component" value="Unassembled WGS sequence"/>
</dbReference>
<evidence type="ECO:0000256" key="3">
    <source>
        <dbReference type="ARBA" id="ARBA00023098"/>
    </source>
</evidence>
<evidence type="ECO:0000259" key="5">
    <source>
        <dbReference type="PROSITE" id="PS51635"/>
    </source>
</evidence>
<dbReference type="OrthoDB" id="9770965at2"/>
<dbReference type="RefSeq" id="WP_100336285.1">
    <property type="nucleotide sequence ID" value="NZ_PGFA01000001.1"/>
</dbReference>
<feature type="active site" description="Nucleophile" evidence="4">
    <location>
        <position position="39"/>
    </location>
</feature>
<keyword evidence="7" id="KW-1185">Reference proteome</keyword>
<dbReference type="Gene3D" id="3.40.1090.10">
    <property type="entry name" value="Cytosolic phospholipase A2 catalytic domain"/>
    <property type="match status" value="2"/>
</dbReference>
<comment type="caution">
    <text evidence="6">The sequence shown here is derived from an EMBL/GenBank/DDBJ whole genome shotgun (WGS) entry which is preliminary data.</text>
</comment>
<proteinExistence type="predicted"/>
<dbReference type="AlphaFoldDB" id="A0A2M9BRT4"/>
<evidence type="ECO:0000313" key="7">
    <source>
        <dbReference type="Proteomes" id="UP000228535"/>
    </source>
</evidence>
<evidence type="ECO:0000313" key="6">
    <source>
        <dbReference type="EMBL" id="PJJ60648.1"/>
    </source>
</evidence>
<accession>A0A2M9BRT4</accession>
<dbReference type="PANTHER" id="PTHR14226:SF78">
    <property type="entry name" value="SLR0060 PROTEIN"/>
    <property type="match status" value="1"/>
</dbReference>
<feature type="domain" description="PNPLA" evidence="5">
    <location>
        <begin position="6"/>
        <end position="164"/>
    </location>
</feature>
<keyword evidence="2 4" id="KW-0442">Lipid degradation</keyword>
<reference evidence="6 7" key="1">
    <citation type="submission" date="2017-11" db="EMBL/GenBank/DDBJ databases">
        <title>Genomic Encyclopedia of Archaeal and Bacterial Type Strains, Phase II (KMG-II): From Individual Species to Whole Genera.</title>
        <authorList>
            <person name="Goeker M."/>
        </authorList>
    </citation>
    <scope>NUCLEOTIDE SEQUENCE [LARGE SCALE GENOMIC DNA]</scope>
    <source>
        <strain evidence="6 7">DSM 11115</strain>
    </source>
</reference>
<keyword evidence="1 4" id="KW-0378">Hydrolase</keyword>
<protein>
    <submittedName>
        <fullName evidence="6">NTE family protein</fullName>
    </submittedName>
</protein>
<evidence type="ECO:0000256" key="4">
    <source>
        <dbReference type="PROSITE-ProRule" id="PRU01161"/>
    </source>
</evidence>
<dbReference type="Pfam" id="PF01734">
    <property type="entry name" value="Patatin"/>
    <property type="match status" value="1"/>
</dbReference>
<dbReference type="InterPro" id="IPR016035">
    <property type="entry name" value="Acyl_Trfase/lysoPLipase"/>
</dbReference>
<organism evidence="6 7">
    <name type="scientific">Hymenobacter chitinivorans DSM 11115</name>
    <dbReference type="NCBI Taxonomy" id="1121954"/>
    <lineage>
        <taxon>Bacteria</taxon>
        <taxon>Pseudomonadati</taxon>
        <taxon>Bacteroidota</taxon>
        <taxon>Cytophagia</taxon>
        <taxon>Cytophagales</taxon>
        <taxon>Hymenobacteraceae</taxon>
        <taxon>Hymenobacter</taxon>
    </lineage>
</organism>
<feature type="active site" description="Proton acceptor" evidence="4">
    <location>
        <position position="151"/>
    </location>
</feature>
<dbReference type="EMBL" id="PGFA01000001">
    <property type="protein sequence ID" value="PJJ60648.1"/>
    <property type="molecule type" value="Genomic_DNA"/>
</dbReference>
<evidence type="ECO:0000256" key="1">
    <source>
        <dbReference type="ARBA" id="ARBA00022801"/>
    </source>
</evidence>
<dbReference type="GO" id="GO:0016787">
    <property type="term" value="F:hydrolase activity"/>
    <property type="evidence" value="ECO:0007669"/>
    <property type="project" value="UniProtKB-UniRule"/>
</dbReference>
<dbReference type="PANTHER" id="PTHR14226">
    <property type="entry name" value="NEUROPATHY TARGET ESTERASE/SWISS CHEESE D.MELANOGASTER"/>
    <property type="match status" value="1"/>
</dbReference>